<protein>
    <submittedName>
        <fullName evidence="2">Uncharacterized protein</fullName>
    </submittedName>
</protein>
<evidence type="ECO:0000313" key="3">
    <source>
        <dbReference type="Proteomes" id="UP000033140"/>
    </source>
</evidence>
<dbReference type="Proteomes" id="UP000033140">
    <property type="component" value="Unassembled WGS sequence"/>
</dbReference>
<evidence type="ECO:0000256" key="1">
    <source>
        <dbReference type="SAM" id="MobiDB-lite"/>
    </source>
</evidence>
<reference evidence="2 3" key="2">
    <citation type="journal article" date="2014" name="J. Gen. Appl. Microbiol.">
        <title>The early diverging ascomycetous budding yeast Saitoella complicata has three histone deacetylases belonging to the Clr6, Hos2, and Rpd3 lineages.</title>
        <authorList>
            <person name="Nishida H."/>
            <person name="Matsumoto T."/>
            <person name="Kondo S."/>
            <person name="Hamamoto M."/>
            <person name="Yoshikawa H."/>
        </authorList>
    </citation>
    <scope>NUCLEOTIDE SEQUENCE [LARGE SCALE GENOMIC DNA]</scope>
    <source>
        <strain evidence="2 3">NRRL Y-17804</strain>
    </source>
</reference>
<evidence type="ECO:0000313" key="2">
    <source>
        <dbReference type="EMBL" id="GAO49719.1"/>
    </source>
</evidence>
<name>A0A0E9NIP7_SAICN</name>
<gene>
    <name evidence="2" type="ORF">G7K_3862-t1</name>
</gene>
<reference evidence="2 3" key="1">
    <citation type="journal article" date="2011" name="J. Gen. Appl. Microbiol.">
        <title>Draft genome sequencing of the enigmatic yeast Saitoella complicata.</title>
        <authorList>
            <person name="Nishida H."/>
            <person name="Hamamoto M."/>
            <person name="Sugiyama J."/>
        </authorList>
    </citation>
    <scope>NUCLEOTIDE SEQUENCE [LARGE SCALE GENOMIC DNA]</scope>
    <source>
        <strain evidence="2 3">NRRL Y-17804</strain>
    </source>
</reference>
<comment type="caution">
    <text evidence="2">The sequence shown here is derived from an EMBL/GenBank/DDBJ whole genome shotgun (WGS) entry which is preliminary data.</text>
</comment>
<sequence length="258" mass="29061">MFTFSNNSTSTSTSAATSFEASQQEPVFQTGVGCLRPFLTKVGRRAPRTLEMKAEHEKTRVPVTRKGGALRDLRATIKATLRTKGGDFHERVDDWKMAAKKNKAVKKVVAFAEKQSRKVMCIRFKENENTKFWTMQEHLDFKNALAGWYRMGDEFRSQEKGKKEKKERNATPSGRLMSSPRQHPDASGNLQSQEAERERQLRSRQEAGRHYNSAGRLKSSPAKIYCRRITSIDSGHGVSNMAGGNITGIYPLVVHALP</sequence>
<dbReference type="EMBL" id="BACD03000025">
    <property type="protein sequence ID" value="GAO49719.1"/>
    <property type="molecule type" value="Genomic_DNA"/>
</dbReference>
<organism evidence="2 3">
    <name type="scientific">Saitoella complicata (strain BCRC 22490 / CBS 7301 / JCM 7358 / NBRC 10748 / NRRL Y-17804)</name>
    <dbReference type="NCBI Taxonomy" id="698492"/>
    <lineage>
        <taxon>Eukaryota</taxon>
        <taxon>Fungi</taxon>
        <taxon>Dikarya</taxon>
        <taxon>Ascomycota</taxon>
        <taxon>Taphrinomycotina</taxon>
        <taxon>Taphrinomycotina incertae sedis</taxon>
        <taxon>Saitoella</taxon>
    </lineage>
</organism>
<feature type="compositionally biased region" description="Basic and acidic residues" evidence="1">
    <location>
        <begin position="194"/>
        <end position="209"/>
    </location>
</feature>
<reference evidence="2 3" key="3">
    <citation type="journal article" date="2015" name="Genome Announc.">
        <title>Draft Genome Sequence of the Archiascomycetous Yeast Saitoella complicata.</title>
        <authorList>
            <person name="Yamauchi K."/>
            <person name="Kondo S."/>
            <person name="Hamamoto M."/>
            <person name="Takahashi Y."/>
            <person name="Ogura Y."/>
            <person name="Hayashi T."/>
            <person name="Nishida H."/>
        </authorList>
    </citation>
    <scope>NUCLEOTIDE SEQUENCE [LARGE SCALE GENOMIC DNA]</scope>
    <source>
        <strain evidence="2 3">NRRL Y-17804</strain>
    </source>
</reference>
<feature type="region of interest" description="Disordered" evidence="1">
    <location>
        <begin position="155"/>
        <end position="215"/>
    </location>
</feature>
<proteinExistence type="predicted"/>
<accession>A0A0E9NIP7</accession>
<feature type="compositionally biased region" description="Basic and acidic residues" evidence="1">
    <location>
        <begin position="155"/>
        <end position="169"/>
    </location>
</feature>
<dbReference type="AlphaFoldDB" id="A0A0E9NIP7"/>
<keyword evidence="3" id="KW-1185">Reference proteome</keyword>